<dbReference type="CDD" id="cd00054">
    <property type="entry name" value="EGF_CA"/>
    <property type="match status" value="7"/>
</dbReference>
<dbReference type="Gene3D" id="2.10.25.10">
    <property type="entry name" value="Laminin"/>
    <property type="match status" value="7"/>
</dbReference>
<feature type="compositionally biased region" description="Acidic residues" evidence="18">
    <location>
        <begin position="2363"/>
        <end position="2387"/>
    </location>
</feature>
<evidence type="ECO:0000256" key="18">
    <source>
        <dbReference type="SAM" id="MobiDB-lite"/>
    </source>
</evidence>
<feature type="domain" description="EGF-like" evidence="21">
    <location>
        <begin position="2029"/>
        <end position="2065"/>
    </location>
</feature>
<keyword evidence="9" id="KW-0479">Metal-binding</keyword>
<dbReference type="Pfam" id="PF22633">
    <property type="entry name" value="F5_F8_type_C_2"/>
    <property type="match status" value="9"/>
</dbReference>
<evidence type="ECO:0000256" key="8">
    <source>
        <dbReference type="ARBA" id="ARBA00022692"/>
    </source>
</evidence>
<feature type="disulfide bond" evidence="17">
    <location>
        <begin position="2017"/>
        <end position="2026"/>
    </location>
</feature>
<protein>
    <submittedName>
        <fullName evidence="23">LOW QUALITY PROTEIN: uncharacterized protein LOC109468522</fullName>
    </submittedName>
</protein>
<evidence type="ECO:0000256" key="15">
    <source>
        <dbReference type="ARBA" id="ARBA00023157"/>
    </source>
</evidence>
<dbReference type="FunFam" id="2.60.120.260:FF:000266">
    <property type="entry name" value="Uncharacterized protein"/>
    <property type="match status" value="1"/>
</dbReference>
<keyword evidence="8" id="KW-0812">Transmembrane</keyword>
<dbReference type="SMART" id="SM00181">
    <property type="entry name" value="EGF"/>
    <property type="match status" value="7"/>
</dbReference>
<feature type="compositionally biased region" description="Polar residues" evidence="18">
    <location>
        <begin position="819"/>
        <end position="859"/>
    </location>
</feature>
<dbReference type="SUPFAM" id="SSF57184">
    <property type="entry name" value="Growth factor receptor domain"/>
    <property type="match status" value="1"/>
</dbReference>
<keyword evidence="10" id="KW-0430">Lectin</keyword>
<accession>A0A6P4YKT9</accession>
<evidence type="ECO:0000256" key="1">
    <source>
        <dbReference type="ARBA" id="ARBA00002219"/>
    </source>
</evidence>
<feature type="domain" description="EGF-like" evidence="21">
    <location>
        <begin position="1953"/>
        <end position="1989"/>
    </location>
</feature>
<dbReference type="Gene3D" id="2.60.120.260">
    <property type="entry name" value="Galactose-binding domain-like"/>
    <property type="match status" value="12"/>
</dbReference>
<feature type="compositionally biased region" description="Basic and acidic residues" evidence="18">
    <location>
        <begin position="1491"/>
        <end position="1502"/>
    </location>
</feature>
<feature type="compositionally biased region" description="Polar residues" evidence="18">
    <location>
        <begin position="206"/>
        <end position="218"/>
    </location>
</feature>
<evidence type="ECO:0000256" key="16">
    <source>
        <dbReference type="ARBA" id="ARBA00023180"/>
    </source>
</evidence>
<evidence type="ECO:0000313" key="22">
    <source>
        <dbReference type="Proteomes" id="UP000515135"/>
    </source>
</evidence>
<feature type="domain" description="EGF-like" evidence="21">
    <location>
        <begin position="1991"/>
        <end position="2027"/>
    </location>
</feature>
<keyword evidence="16" id="KW-0325">Glycoprotein</keyword>
<feature type="domain" description="EGF-like" evidence="21">
    <location>
        <begin position="2143"/>
        <end position="2179"/>
    </location>
</feature>
<feature type="region of interest" description="Disordered" evidence="18">
    <location>
        <begin position="2355"/>
        <end position="2387"/>
    </location>
</feature>
<dbReference type="PROSITE" id="PS01186">
    <property type="entry name" value="EGF_2"/>
    <property type="match status" value="7"/>
</dbReference>
<keyword evidence="12" id="KW-0106">Calcium</keyword>
<dbReference type="InterPro" id="IPR000421">
    <property type="entry name" value="FA58C"/>
</dbReference>
<keyword evidence="19" id="KW-0732">Signal</keyword>
<feature type="region of interest" description="Disordered" evidence="18">
    <location>
        <begin position="38"/>
        <end position="64"/>
    </location>
</feature>
<dbReference type="PROSITE" id="PS01187">
    <property type="entry name" value="EGF_CA"/>
    <property type="match status" value="3"/>
</dbReference>
<dbReference type="InterPro" id="IPR000742">
    <property type="entry name" value="EGF"/>
</dbReference>
<evidence type="ECO:0000256" key="14">
    <source>
        <dbReference type="ARBA" id="ARBA00023136"/>
    </source>
</evidence>
<dbReference type="GO" id="GO:0005509">
    <property type="term" value="F:calcium ion binding"/>
    <property type="evidence" value="ECO:0007669"/>
    <property type="project" value="InterPro"/>
</dbReference>
<evidence type="ECO:0000256" key="7">
    <source>
        <dbReference type="ARBA" id="ARBA00022536"/>
    </source>
</evidence>
<dbReference type="GO" id="GO:0005576">
    <property type="term" value="C:extracellular region"/>
    <property type="evidence" value="ECO:0007669"/>
    <property type="project" value="UniProtKB-SubCell"/>
</dbReference>
<dbReference type="InterPro" id="IPR001881">
    <property type="entry name" value="EGF-like_Ca-bd_dom"/>
</dbReference>
<name>A0A6P4YKT9_BRABE</name>
<feature type="disulfide bond" evidence="17">
    <location>
        <begin position="2207"/>
        <end position="2216"/>
    </location>
</feature>
<feature type="domain" description="F5/8 type C" evidence="20">
    <location>
        <begin position="1141"/>
        <end position="1296"/>
    </location>
</feature>
<feature type="disulfide bond" evidence="17">
    <location>
        <begin position="2093"/>
        <end position="2102"/>
    </location>
</feature>
<evidence type="ECO:0000256" key="11">
    <source>
        <dbReference type="ARBA" id="ARBA00022737"/>
    </source>
</evidence>
<dbReference type="InterPro" id="IPR006585">
    <property type="entry name" value="FTP1"/>
</dbReference>
<comment type="similarity">
    <text evidence="4">Belongs to the fucolectin family.</text>
</comment>
<evidence type="ECO:0000256" key="12">
    <source>
        <dbReference type="ARBA" id="ARBA00022837"/>
    </source>
</evidence>
<evidence type="ECO:0000256" key="9">
    <source>
        <dbReference type="ARBA" id="ARBA00022723"/>
    </source>
</evidence>
<feature type="region of interest" description="Disordered" evidence="18">
    <location>
        <begin position="819"/>
        <end position="871"/>
    </location>
</feature>
<dbReference type="SMART" id="SM00607">
    <property type="entry name" value="FTP"/>
    <property type="match status" value="9"/>
</dbReference>
<feature type="compositionally biased region" description="Polar residues" evidence="18">
    <location>
        <begin position="53"/>
        <end position="64"/>
    </location>
</feature>
<feature type="domain" description="EGF-like" evidence="21">
    <location>
        <begin position="2067"/>
        <end position="2103"/>
    </location>
</feature>
<keyword evidence="14" id="KW-0472">Membrane</keyword>
<dbReference type="InterPro" id="IPR018097">
    <property type="entry name" value="EGF_Ca-bd_CS"/>
</dbReference>
<comment type="subcellular location">
    <subcellularLocation>
        <location evidence="2">Membrane</location>
        <topology evidence="2">Single-pass membrane protein</topology>
    </subcellularLocation>
    <subcellularLocation>
        <location evidence="3">Secreted</location>
    </subcellularLocation>
</comment>
<dbReference type="PANTHER" id="PTHR45713">
    <property type="entry name" value="FTP DOMAIN-CONTAINING PROTEIN"/>
    <property type="match status" value="1"/>
</dbReference>
<dbReference type="RefSeq" id="XP_019622324.1">
    <property type="nucleotide sequence ID" value="XM_019766765.1"/>
</dbReference>
<keyword evidence="7 17" id="KW-0245">EGF-like domain</keyword>
<feature type="disulfide bond" evidence="17">
    <location>
        <begin position="2055"/>
        <end position="2064"/>
    </location>
</feature>
<feature type="domain" description="F5/8 type C" evidence="20">
    <location>
        <begin position="325"/>
        <end position="480"/>
    </location>
</feature>
<dbReference type="InterPro" id="IPR051941">
    <property type="entry name" value="BG_Antigen-Binding_Lectin"/>
</dbReference>
<evidence type="ECO:0000256" key="3">
    <source>
        <dbReference type="ARBA" id="ARBA00004613"/>
    </source>
</evidence>
<feature type="region of interest" description="Disordered" evidence="18">
    <location>
        <begin position="190"/>
        <end position="218"/>
    </location>
</feature>
<dbReference type="KEGG" id="bbel:109468522"/>
<dbReference type="GO" id="GO:0120025">
    <property type="term" value="C:plasma membrane bounded cell projection"/>
    <property type="evidence" value="ECO:0007669"/>
    <property type="project" value="UniProtKB-ARBA"/>
</dbReference>
<keyword evidence="15 17" id="KW-1015">Disulfide bond</keyword>
<dbReference type="GO" id="GO:0016020">
    <property type="term" value="C:membrane"/>
    <property type="evidence" value="ECO:0007669"/>
    <property type="project" value="UniProtKB-SubCell"/>
</dbReference>
<comment type="caution">
    <text evidence="17">Lacks conserved residue(s) required for the propagation of feature annotation.</text>
</comment>
<evidence type="ECO:0000256" key="17">
    <source>
        <dbReference type="PROSITE-ProRule" id="PRU00076"/>
    </source>
</evidence>
<evidence type="ECO:0000256" key="13">
    <source>
        <dbReference type="ARBA" id="ARBA00022989"/>
    </source>
</evidence>
<dbReference type="FunFam" id="2.10.25.10:FF:000045">
    <property type="entry name" value="Slit guidance ligand 2"/>
    <property type="match status" value="1"/>
</dbReference>
<comment type="subunit">
    <text evidence="5">Homotrimer.</text>
</comment>
<feature type="region of interest" description="Disordered" evidence="18">
    <location>
        <begin position="1482"/>
        <end position="1502"/>
    </location>
</feature>
<evidence type="ECO:0000256" key="4">
    <source>
        <dbReference type="ARBA" id="ARBA00010147"/>
    </source>
</evidence>
<dbReference type="PROSITE" id="PS50022">
    <property type="entry name" value="FA58C_3"/>
    <property type="match status" value="3"/>
</dbReference>
<proteinExistence type="inferred from homology"/>
<dbReference type="GO" id="GO:0007399">
    <property type="term" value="P:nervous system development"/>
    <property type="evidence" value="ECO:0007669"/>
    <property type="project" value="UniProtKB-ARBA"/>
</dbReference>
<dbReference type="PANTHER" id="PTHR45713:SF6">
    <property type="entry name" value="F5_8 TYPE C DOMAIN-CONTAINING PROTEIN"/>
    <property type="match status" value="1"/>
</dbReference>
<dbReference type="FunFam" id="2.10.25.10:FF:000247">
    <property type="entry name" value="Delta/notch like EGF repeat containing"/>
    <property type="match status" value="1"/>
</dbReference>
<evidence type="ECO:0000256" key="5">
    <source>
        <dbReference type="ARBA" id="ARBA00011233"/>
    </source>
</evidence>
<dbReference type="FunFam" id="2.10.25.10:FF:000309">
    <property type="entry name" value="Uncharacterized protein, isoform A"/>
    <property type="match status" value="5"/>
</dbReference>
<dbReference type="GO" id="GO:0010185">
    <property type="term" value="P:regulation of cellular defense response"/>
    <property type="evidence" value="ECO:0007669"/>
    <property type="project" value="UniProtKB-ARBA"/>
</dbReference>
<keyword evidence="13" id="KW-1133">Transmembrane helix</keyword>
<reference evidence="23" key="1">
    <citation type="submission" date="2025-08" db="UniProtKB">
        <authorList>
            <consortium name="RefSeq"/>
        </authorList>
    </citation>
    <scope>IDENTIFICATION</scope>
    <source>
        <tissue evidence="23">Gonad</tissue>
    </source>
</reference>
<keyword evidence="6" id="KW-0964">Secreted</keyword>
<dbReference type="Pfam" id="PF00754">
    <property type="entry name" value="F5_F8_type_C"/>
    <property type="match status" value="3"/>
</dbReference>
<organism evidence="22 23">
    <name type="scientific">Branchiostoma belcheri</name>
    <name type="common">Amphioxus</name>
    <dbReference type="NCBI Taxonomy" id="7741"/>
    <lineage>
        <taxon>Eukaryota</taxon>
        <taxon>Metazoa</taxon>
        <taxon>Chordata</taxon>
        <taxon>Cephalochordata</taxon>
        <taxon>Leptocardii</taxon>
        <taxon>Amphioxiformes</taxon>
        <taxon>Branchiostomatidae</taxon>
        <taxon>Branchiostoma</taxon>
    </lineage>
</organism>
<dbReference type="InterPro" id="IPR008979">
    <property type="entry name" value="Galactose-bd-like_sf"/>
</dbReference>
<feature type="domain" description="EGF-like" evidence="21">
    <location>
        <begin position="2105"/>
        <end position="2141"/>
    </location>
</feature>
<dbReference type="GO" id="GO:0001868">
    <property type="term" value="P:regulation of complement activation, lectin pathway"/>
    <property type="evidence" value="ECO:0007669"/>
    <property type="project" value="UniProtKB-ARBA"/>
</dbReference>
<feature type="chain" id="PRO_5028355884" evidence="19">
    <location>
        <begin position="21"/>
        <end position="2414"/>
    </location>
</feature>
<dbReference type="Proteomes" id="UP000515135">
    <property type="component" value="Unplaced"/>
</dbReference>
<dbReference type="PROSITE" id="PS00022">
    <property type="entry name" value="EGF_1"/>
    <property type="match status" value="7"/>
</dbReference>
<evidence type="ECO:0000313" key="23">
    <source>
        <dbReference type="RefSeq" id="XP_019622324.1"/>
    </source>
</evidence>
<comment type="function">
    <text evidence="1">Acts as a defensive agent. Recognizes blood group fucosylated oligosaccharides including A, B, H and Lewis B-type antigens. Does not recognize Lewis A antigen and has low affinity for monovalent haptens.</text>
</comment>
<keyword evidence="11" id="KW-0677">Repeat</keyword>
<dbReference type="PROSITE" id="PS00010">
    <property type="entry name" value="ASX_HYDROXYL"/>
    <property type="match status" value="6"/>
</dbReference>
<feature type="disulfide bond" evidence="17">
    <location>
        <begin position="2131"/>
        <end position="2140"/>
    </location>
</feature>
<feature type="disulfide bond" evidence="17">
    <location>
        <begin position="1979"/>
        <end position="1988"/>
    </location>
</feature>
<keyword evidence="22" id="KW-1185">Reference proteome</keyword>
<sequence length="2414" mass="260325">MAGSLTLFAVLLLLGHSASANTCAGSTTNIALNRPATQSSTAYEGAPGRAVDGNTSPAYSSNSCTHTRNTRNPWWRVDLGSSLCVDRVVVTNRKDCCSDRLEGFTVYVGDNPDVTANPTCGGAQSVGGKGTITVDCGRRTGRYVGIALKGSGKILTLCEVQVFGGTPPPKPKLGQCAASTTNIALNRPATQSSTAYEGAPGRAVDGNTSPAYSSNSCTHTRNTRNPWWRVDLGSSLCVDRVVVTNRKDCCSDRLEGFTVYVGDNPDVTANPTCGGAQSVGGKGTITVDCGRRTGRYVGIALKGSGKILTLCEVQVFGGTPPPAVSKAPSTGSSPAWLRRDPSWVVDSAGTPWQNGGVTYDAAKALDGNMNTYWNPQKLRRRFNNWYIVLDLKAPYTLSKIGINNFGDTAHDVKAFKLQKSQSGSPYNWEDVKSVGNVQKATRERQEFGGFQGTARYWRFVITRTYRGWQPWLRELNLYGSRAETPPPKVKAPPKLGQCAASTTNIALNRPATQSSTAYEGAPGRAVDGNDSPVYSSNSCTHTAREANPWWRVDLGSSLCVDRVVVTNRKDCCSNRLNRFTVYVGDNPDVLKNPTCGGAQRVRGKGAITVNCGRLTGRYVGIALAGKRRVLTLCEVQVFGGLPAPKSALTVYLQLLFPACTKMIIQSYHLQDPSWVVDSAGTPWKNEGKTYDAAKALDGDTTTYWNPQKTRRRFNNWYIVLDLKAPYTLSKIAINNFGDTVHDVKAFKLQKSETGSPYKWRNVKYVGNVQGGASERQEFGGFQGTARYWRFIVRRTHKGWQPWLRELALYGTRAGETTAQSAGLTGSGTSPPKQQAKQGQCAGSKNNIALNRPATQSTTAFKGDPGRAVDGDRTPFYGKKSCTHTAMQRDPWWRVDLGSSQCVDRVVVVKRKSIGEMWLEGFQVYVGDNPNVVENPTCGGKQSVAGKDVITVDCDGQTGRYVGIALPDKKQFLILCEVEVYGGIWPPKVSKPTPKFGQCAGGQTNLALNRPATQSTTDFKGDPGRAVDGDRTPFYAKKSCTHTKMQRDPWWRVDLGSSQCVDRVVVYKRMHIGEMWLEGFQVYVGDNPNVVENPTCGGKQSVAGKEAITVNCAGLTGRYVGIALPDKRQFLILCEVEVYGGVAAPKAGLTAAWLRRDPSWVVDSAGTPWQNGGKTYDAAKALDGDTTTYWNPQKLRRRFNNWYIVLDLKAPYTLSKIGITNFGDTAHDIKAFKLQKVANWSPYNWEDVKSVVNVQKATRERQEFGGFQGTARYWRFVITRTYRGWQPWLRELNLYGSSASAPKVSKPTPKYGQCAGGQTNLALNRPATQSSIDFKGDPGRAVDGDRTPFYAKKSCTHTKMQRDPWWRVDLGSSQCVDRVVVYKRMHIGEMWLEGFQVYIGDNPNVVENPTCGGKQSVAGKEAITVDCDGLTGRYVGIALPDKKQFLILCEVEVYGGASAPKISKPTPKYGQCAGGQTNLALNRPATQSTTDFKGDPGRAVDGDRTPFYAKKSCTHTKMQRDPWWRVDLGSSQCVDRVVVYKRMHIGEMWLEGFQVYVGDNPNVVENPTCGGKQSVAGKEAITVDCAGLTGRYVGIALPDKKQFLILCEVEVYGGASAPKVAKPTPKFGQCAGGQTNLALNRPATQSTTDFKGDPGRAVDGDRTPFYAKKSCTHTKMQRDPWWRVDLGSSQCVDRVVVYKRMHIGEMWLEGFQVYVGDNPNVVENPTCGGKQSVAGKEAITVDCDGLTGRYVGIALPDKKQFLILCEVEVYGGASAPKISKPTPKYGQCAGGQTNLALNRPATQSSVDFKGDPGRAVDGDRTPFYAKKSCTHTKMQRDPWWRVDLGSSQCVDRVVVYKRMHIGEMWLEGFQVYIGDNPNVVENPTCGGKQSVAGKEAITVDCDGLTGRYVGIALPDKKQFLILCEVEVYGGVAGAVKAQSASQTSSGLKLAPPKPKDNCAAKPCKNGAKCESKADGFTCVCPKGFAGNLCETNVDDCAAKPCKNGGKCEDKVDGFTCVCPKGYAGNLCETNVDDCAAKPCKNGGKCQDKVDGFTCVCPKGFAGNLCETNVDDCAAKPCKNGGKCEDKVDGFTCVCPKGYAGNLCETNVDDCAAKPCKNGGKCEDKVDGFTCVCPKGFAGNLCETNIDDCAAKPCKNGGKCEDKVDGFTCVCPKGYSGDLCETDIDNCTPNPCKNGGTCKDLVNAFLCSCPKGYGGNYCEIAAAGPPAPQAPKPKAVEAAGQPAPGHGVVITIGGGGSGGSSGTAGQGAVNVINNQISVYSSGGGGCGCKTTNCACPVKKGVVKKETDPSTADSASPNDLTEIVKQRLRGSVDHSEDSPSNLKELDTVDVFEDGVLLKPEARESQDNIEDQPADDMTISDDDTAVSDDDTAAQAAEEFEAVNSKLNALRELLNLAQE</sequence>
<evidence type="ECO:0000256" key="6">
    <source>
        <dbReference type="ARBA" id="ARBA00022525"/>
    </source>
</evidence>
<dbReference type="InterPro" id="IPR009030">
    <property type="entry name" value="Growth_fac_rcpt_cys_sf"/>
</dbReference>
<dbReference type="SUPFAM" id="SSF57196">
    <property type="entry name" value="EGF/Laminin"/>
    <property type="match status" value="3"/>
</dbReference>
<dbReference type="SMART" id="SM00179">
    <property type="entry name" value="EGF_CA"/>
    <property type="match status" value="7"/>
</dbReference>
<dbReference type="InterPro" id="IPR000152">
    <property type="entry name" value="EGF-type_Asp/Asn_hydroxyl_site"/>
</dbReference>
<dbReference type="OrthoDB" id="547680at2759"/>
<dbReference type="GeneID" id="109468522"/>
<feature type="domain" description="F5/8 type C" evidence="20">
    <location>
        <begin position="659"/>
        <end position="811"/>
    </location>
</feature>
<dbReference type="SUPFAM" id="SSF49785">
    <property type="entry name" value="Galactose-binding domain-like"/>
    <property type="match status" value="12"/>
</dbReference>
<evidence type="ECO:0000259" key="20">
    <source>
        <dbReference type="PROSITE" id="PS50022"/>
    </source>
</evidence>
<feature type="domain" description="EGF-like" evidence="21">
    <location>
        <begin position="2181"/>
        <end position="2217"/>
    </location>
</feature>
<feature type="region of interest" description="Disordered" evidence="18">
    <location>
        <begin position="510"/>
        <end position="529"/>
    </location>
</feature>
<gene>
    <name evidence="23" type="primary">LOC109468522</name>
</gene>
<evidence type="ECO:0000256" key="10">
    <source>
        <dbReference type="ARBA" id="ARBA00022734"/>
    </source>
</evidence>
<evidence type="ECO:0000256" key="2">
    <source>
        <dbReference type="ARBA" id="ARBA00004167"/>
    </source>
</evidence>
<dbReference type="GO" id="GO:0071944">
    <property type="term" value="C:cell periphery"/>
    <property type="evidence" value="ECO:0007669"/>
    <property type="project" value="UniProtKB-ARBA"/>
</dbReference>
<feature type="disulfide bond" evidence="17">
    <location>
        <begin position="2169"/>
        <end position="2178"/>
    </location>
</feature>
<dbReference type="PROSITE" id="PS50026">
    <property type="entry name" value="EGF_3"/>
    <property type="match status" value="7"/>
</dbReference>
<dbReference type="GO" id="GO:0042806">
    <property type="term" value="F:fucose binding"/>
    <property type="evidence" value="ECO:0007669"/>
    <property type="project" value="UniProtKB-ARBA"/>
</dbReference>
<feature type="signal peptide" evidence="19">
    <location>
        <begin position="1"/>
        <end position="20"/>
    </location>
</feature>
<evidence type="ECO:0000259" key="21">
    <source>
        <dbReference type="PROSITE" id="PS50026"/>
    </source>
</evidence>
<evidence type="ECO:0000256" key="19">
    <source>
        <dbReference type="SAM" id="SignalP"/>
    </source>
</evidence>
<dbReference type="Pfam" id="PF00008">
    <property type="entry name" value="EGF"/>
    <property type="match status" value="7"/>
</dbReference>